<evidence type="ECO:0000259" key="4">
    <source>
        <dbReference type="Pfam" id="PF13458"/>
    </source>
</evidence>
<gene>
    <name evidence="5" type="ORF">CJP73_16095</name>
</gene>
<evidence type="ECO:0000256" key="3">
    <source>
        <dbReference type="SAM" id="SignalP"/>
    </source>
</evidence>
<dbReference type="OrthoDB" id="5290698at2"/>
<evidence type="ECO:0000256" key="1">
    <source>
        <dbReference type="ARBA" id="ARBA00010062"/>
    </source>
</evidence>
<dbReference type="Pfam" id="PF13458">
    <property type="entry name" value="Peripla_BP_6"/>
    <property type="match status" value="1"/>
</dbReference>
<dbReference type="InterPro" id="IPR051010">
    <property type="entry name" value="BCAA_transport"/>
</dbReference>
<dbReference type="PANTHER" id="PTHR30483:SF38">
    <property type="entry name" value="BLR7848 PROTEIN"/>
    <property type="match status" value="1"/>
</dbReference>
<evidence type="ECO:0000313" key="5">
    <source>
        <dbReference type="EMBL" id="RIY38867.1"/>
    </source>
</evidence>
<dbReference type="InterPro" id="IPR028082">
    <property type="entry name" value="Peripla_BP_I"/>
</dbReference>
<organism evidence="5 6">
    <name type="scientific">Neopusillimonas maritima</name>
    <dbReference type="NCBI Taxonomy" id="2026239"/>
    <lineage>
        <taxon>Bacteria</taxon>
        <taxon>Pseudomonadati</taxon>
        <taxon>Pseudomonadota</taxon>
        <taxon>Betaproteobacteria</taxon>
        <taxon>Burkholderiales</taxon>
        <taxon>Alcaligenaceae</taxon>
        <taxon>Neopusillimonas</taxon>
    </lineage>
</organism>
<dbReference type="AlphaFoldDB" id="A0A3A1YS70"/>
<feature type="domain" description="Leucine-binding protein" evidence="4">
    <location>
        <begin position="22"/>
        <end position="370"/>
    </location>
</feature>
<dbReference type="EMBL" id="NQYH01000027">
    <property type="protein sequence ID" value="RIY38867.1"/>
    <property type="molecule type" value="Genomic_DNA"/>
</dbReference>
<dbReference type="InterPro" id="IPR028081">
    <property type="entry name" value="Leu-bd"/>
</dbReference>
<accession>A0A3A1YS70</accession>
<dbReference type="CDD" id="cd06333">
    <property type="entry name" value="PBP1_ABC_RPA1789-like"/>
    <property type="match status" value="1"/>
</dbReference>
<comment type="similarity">
    <text evidence="1">Belongs to the leucine-binding protein family.</text>
</comment>
<dbReference type="SUPFAM" id="SSF53822">
    <property type="entry name" value="Periplasmic binding protein-like I"/>
    <property type="match status" value="1"/>
</dbReference>
<dbReference type="Gene3D" id="3.40.50.2300">
    <property type="match status" value="2"/>
</dbReference>
<dbReference type="PANTHER" id="PTHR30483">
    <property type="entry name" value="LEUCINE-SPECIFIC-BINDING PROTEIN"/>
    <property type="match status" value="1"/>
</dbReference>
<sequence length="376" mass="40042">MKKHLFALALATLLPFGVYANVKVGVILSSTGPGASLGIPQKNMFAILPHTLGGEPVEYIIVDDATDATTAVKMARKLIVQDKVDLIIGSSVVPMSISVAGIAQELETPQIALAPTSITPDKNLWTFSVPQPINIMMGAVVAHMIEHDVKTVGYLGFADAWGEMVSAGLQHNMDREGIKLVASERYGRVDTSVSGQVLKLIAAKPDAIVLGGSGTPGALPQGELVKRGYKGPIYHNHGVINKDFLRVGGKSLEGAYAPTGPVMVAEQLSDSNPIKKVALEFTKTYEDEYGEGSRNAFAAYAWDAYLLADQAIAAAVKNAKPGAPEFRATLRDALENAKEVVGTHGVYNMTPTDHTGLDQRASTLVQVKDGQWKLVK</sequence>
<feature type="signal peptide" evidence="3">
    <location>
        <begin position="1"/>
        <end position="20"/>
    </location>
</feature>
<reference evidence="5 6" key="1">
    <citation type="submission" date="2017-08" db="EMBL/GenBank/DDBJ databases">
        <title>Pusillimonas indicus sp. nov., a member of the family Alcaligenaceae isolated from surface seawater.</title>
        <authorList>
            <person name="Li J."/>
        </authorList>
    </citation>
    <scope>NUCLEOTIDE SEQUENCE [LARGE SCALE GENOMIC DNA]</scope>
    <source>
        <strain evidence="5 6">L52-1-41</strain>
    </source>
</reference>
<name>A0A3A1YS70_9BURK</name>
<evidence type="ECO:0000313" key="6">
    <source>
        <dbReference type="Proteomes" id="UP000266206"/>
    </source>
</evidence>
<proteinExistence type="inferred from homology"/>
<dbReference type="Proteomes" id="UP000266206">
    <property type="component" value="Unassembled WGS sequence"/>
</dbReference>
<evidence type="ECO:0000256" key="2">
    <source>
        <dbReference type="ARBA" id="ARBA00022729"/>
    </source>
</evidence>
<protein>
    <submittedName>
        <fullName evidence="5">Branched-chain amino acid ABC transporter substrate-binding protein</fullName>
    </submittedName>
</protein>
<dbReference type="RefSeq" id="WP_119517103.1">
    <property type="nucleotide sequence ID" value="NZ_NQYH01000027.1"/>
</dbReference>
<keyword evidence="2 3" id="KW-0732">Signal</keyword>
<feature type="chain" id="PRO_5017437399" evidence="3">
    <location>
        <begin position="21"/>
        <end position="376"/>
    </location>
</feature>
<comment type="caution">
    <text evidence="5">The sequence shown here is derived from an EMBL/GenBank/DDBJ whole genome shotgun (WGS) entry which is preliminary data.</text>
</comment>